<keyword evidence="8" id="KW-0807">Transducer</keyword>
<evidence type="ECO:0000256" key="7">
    <source>
        <dbReference type="ARBA" id="ARBA00023170"/>
    </source>
</evidence>
<protein>
    <submittedName>
        <fullName evidence="11">Octopamine receptor</fullName>
    </submittedName>
</protein>
<evidence type="ECO:0000313" key="12">
    <source>
        <dbReference type="Proteomes" id="UP000311919"/>
    </source>
</evidence>
<dbReference type="Gene3D" id="1.20.1070.10">
    <property type="entry name" value="Rhodopsin 7-helix transmembrane proteins"/>
    <property type="match status" value="2"/>
</dbReference>
<dbReference type="GO" id="GO:0007268">
    <property type="term" value="P:chemical synaptic transmission"/>
    <property type="evidence" value="ECO:0007669"/>
    <property type="project" value="TreeGrafter"/>
</dbReference>
<evidence type="ECO:0000256" key="8">
    <source>
        <dbReference type="ARBA" id="ARBA00023224"/>
    </source>
</evidence>
<dbReference type="PANTHER" id="PTHR24247">
    <property type="entry name" value="5-HYDROXYTRYPTAMINE RECEPTOR"/>
    <property type="match status" value="1"/>
</dbReference>
<organism evidence="11 12">
    <name type="scientific">Schistosoma japonicum</name>
    <name type="common">Blood fluke</name>
    <dbReference type="NCBI Taxonomy" id="6182"/>
    <lineage>
        <taxon>Eukaryota</taxon>
        <taxon>Metazoa</taxon>
        <taxon>Spiralia</taxon>
        <taxon>Lophotrochozoa</taxon>
        <taxon>Platyhelminthes</taxon>
        <taxon>Trematoda</taxon>
        <taxon>Digenea</taxon>
        <taxon>Strigeidida</taxon>
        <taxon>Schistosomatoidea</taxon>
        <taxon>Schistosomatidae</taxon>
        <taxon>Schistosoma</taxon>
    </lineage>
</organism>
<dbReference type="SUPFAM" id="SSF81321">
    <property type="entry name" value="Family A G protein-coupled receptor-like"/>
    <property type="match status" value="1"/>
</dbReference>
<evidence type="ECO:0000256" key="4">
    <source>
        <dbReference type="ARBA" id="ARBA00022989"/>
    </source>
</evidence>
<name>A0A4Z2D5W0_SCHJA</name>
<dbReference type="GO" id="GO:0004993">
    <property type="term" value="F:G protein-coupled serotonin receptor activity"/>
    <property type="evidence" value="ECO:0007669"/>
    <property type="project" value="TreeGrafter"/>
</dbReference>
<keyword evidence="4 9" id="KW-1133">Transmembrane helix</keyword>
<feature type="transmembrane region" description="Helical" evidence="9">
    <location>
        <begin position="213"/>
        <end position="236"/>
    </location>
</feature>
<keyword evidence="2" id="KW-1003">Cell membrane</keyword>
<dbReference type="PANTHER" id="PTHR24247:SF222">
    <property type="entry name" value="5-HYDROXYTRYPTAMINE (SEROTONIN) RECEPTOR 2B, ISOFORM E"/>
    <property type="match status" value="1"/>
</dbReference>
<evidence type="ECO:0000256" key="1">
    <source>
        <dbReference type="ARBA" id="ARBA00004651"/>
    </source>
</evidence>
<dbReference type="GO" id="GO:0045202">
    <property type="term" value="C:synapse"/>
    <property type="evidence" value="ECO:0007669"/>
    <property type="project" value="GOC"/>
</dbReference>
<evidence type="ECO:0000259" key="10">
    <source>
        <dbReference type="PROSITE" id="PS50262"/>
    </source>
</evidence>
<gene>
    <name evidence="11" type="ORF">EWB00_004341</name>
</gene>
<reference evidence="11 12" key="1">
    <citation type="submission" date="2019-03" db="EMBL/GenBank/DDBJ databases">
        <title>An improved genome assembly of the fluke Schistosoma japonicum.</title>
        <authorList>
            <person name="Hu W."/>
            <person name="Luo F."/>
            <person name="Yin M."/>
            <person name="Mo X."/>
            <person name="Sun C."/>
            <person name="Wu Q."/>
            <person name="Zhu B."/>
            <person name="Xiang M."/>
            <person name="Wang J."/>
            <person name="Wang Y."/>
            <person name="Zhang T."/>
            <person name="Xu B."/>
            <person name="Zheng H."/>
            <person name="Feng Z."/>
        </authorList>
    </citation>
    <scope>NUCLEOTIDE SEQUENCE [LARGE SCALE GENOMIC DNA]</scope>
    <source>
        <strain evidence="11">HuSjv2</strain>
        <tissue evidence="11">Worms</tissue>
    </source>
</reference>
<dbReference type="GO" id="GO:0007208">
    <property type="term" value="P:phospholipase C-activating serotonin receptor signaling pathway"/>
    <property type="evidence" value="ECO:0007669"/>
    <property type="project" value="TreeGrafter"/>
</dbReference>
<dbReference type="GO" id="GO:0005886">
    <property type="term" value="C:plasma membrane"/>
    <property type="evidence" value="ECO:0007669"/>
    <property type="project" value="UniProtKB-SubCell"/>
</dbReference>
<evidence type="ECO:0000256" key="2">
    <source>
        <dbReference type="ARBA" id="ARBA00022475"/>
    </source>
</evidence>
<dbReference type="Proteomes" id="UP000311919">
    <property type="component" value="Unassembled WGS sequence"/>
</dbReference>
<evidence type="ECO:0000256" key="5">
    <source>
        <dbReference type="ARBA" id="ARBA00023040"/>
    </source>
</evidence>
<evidence type="ECO:0000256" key="6">
    <source>
        <dbReference type="ARBA" id="ARBA00023136"/>
    </source>
</evidence>
<keyword evidence="7 11" id="KW-0675">Receptor</keyword>
<proteinExistence type="predicted"/>
<dbReference type="GO" id="GO:0030425">
    <property type="term" value="C:dendrite"/>
    <property type="evidence" value="ECO:0007669"/>
    <property type="project" value="TreeGrafter"/>
</dbReference>
<dbReference type="InterPro" id="IPR000276">
    <property type="entry name" value="GPCR_Rhodpsn"/>
</dbReference>
<dbReference type="EMBL" id="SKCS01000282">
    <property type="protein sequence ID" value="TNN11874.1"/>
    <property type="molecule type" value="Genomic_DNA"/>
</dbReference>
<dbReference type="GO" id="GO:0007210">
    <property type="term" value="P:serotonin receptor signaling pathway"/>
    <property type="evidence" value="ECO:0007669"/>
    <property type="project" value="TreeGrafter"/>
</dbReference>
<dbReference type="PROSITE" id="PS50262">
    <property type="entry name" value="G_PROTEIN_RECEP_F1_2"/>
    <property type="match status" value="1"/>
</dbReference>
<feature type="transmembrane region" description="Helical" evidence="9">
    <location>
        <begin position="49"/>
        <end position="72"/>
    </location>
</feature>
<keyword evidence="6 9" id="KW-0472">Membrane</keyword>
<dbReference type="GO" id="GO:0030594">
    <property type="term" value="F:neurotransmitter receptor activity"/>
    <property type="evidence" value="ECO:0007669"/>
    <property type="project" value="TreeGrafter"/>
</dbReference>
<feature type="transmembrane region" description="Helical" evidence="9">
    <location>
        <begin position="638"/>
        <end position="662"/>
    </location>
</feature>
<evidence type="ECO:0000313" key="11">
    <source>
        <dbReference type="EMBL" id="TNN11874.1"/>
    </source>
</evidence>
<dbReference type="STRING" id="6182.A0A4Z2D5W0"/>
<dbReference type="GO" id="GO:0007187">
    <property type="term" value="P:G protein-coupled receptor signaling pathway, coupled to cyclic nucleotide second messenger"/>
    <property type="evidence" value="ECO:0007669"/>
    <property type="project" value="TreeGrafter"/>
</dbReference>
<evidence type="ECO:0000256" key="9">
    <source>
        <dbReference type="SAM" id="Phobius"/>
    </source>
</evidence>
<dbReference type="GO" id="GO:0051209">
    <property type="term" value="P:release of sequestered calcium ion into cytosol"/>
    <property type="evidence" value="ECO:0007669"/>
    <property type="project" value="TreeGrafter"/>
</dbReference>
<dbReference type="AlphaFoldDB" id="A0A4Z2D5W0"/>
<feature type="transmembrane region" description="Helical" evidence="9">
    <location>
        <begin position="84"/>
        <end position="105"/>
    </location>
</feature>
<feature type="domain" description="G-protein coupled receptors family 1 profile" evidence="10">
    <location>
        <begin position="66"/>
        <end position="237"/>
    </location>
</feature>
<keyword evidence="12" id="KW-1185">Reference proteome</keyword>
<comment type="subcellular location">
    <subcellularLocation>
        <location evidence="1">Cell membrane</location>
        <topology evidence="1">Multi-pass membrane protein</topology>
    </subcellularLocation>
</comment>
<evidence type="ECO:0000256" key="3">
    <source>
        <dbReference type="ARBA" id="ARBA00022692"/>
    </source>
</evidence>
<accession>A0A4Z2D5W0</accession>
<keyword evidence="3 9" id="KW-0812">Transmembrane</keyword>
<comment type="caution">
    <text evidence="11">The sequence shown here is derived from an EMBL/GenBank/DDBJ whole genome shotgun (WGS) entry which is preliminary data.</text>
</comment>
<sequence length="715" mass="81769">MTFNVKQLYNNYTSDNDSYVMNPIVVVNNQKLSNYLTANSNFKSVNWTLWLGISVVLFTMTFTWMIYISIIISICKNIIMKHITYFYIASIGFVVMLHSVLNFPVNIISDLVGENEYIQQFCCISIASETVVCHAILLHLLGSSLDTHFRLTKPKWFSNVTNASNKKHLLAIRLKIAAPWIVSILQTGAQIMLSDPFPPAYLEEGRFCTTPDVNFLILRTLVAFLLPLLTSVIILFMTAHRIQTLQCQKKQHHSKISTLNVQQKKMDNVISPKASQQPKYRLITSCINNNGKTYEHKVEVIPLSFVNHDCYYDCTQKFNFDSRSENFQPECETFHENENNRLNKSRYSSIETNLNTNNDIHNLQKITNKIINNRNLIGKYSKSSSHKHLHSPVLLHIPPVSYVSTTTTTAFIASQYQQGSSSSDAGISSQTTGDTDEFLQHSCFTSKLSNYDTISNHSPITITNNNVDSNDESDYPWKLLTNDQQTTKVSDNNCQKIIKHFCPQHGQVIIPEHFFKSLLSVVEEVDLGQYGSQRTNDLILQNNEIIPQSEQNKNIMVEGRNSTLSLTTNIPYTGYIIDNKLNGFDKDDDLMTEIYKQNNILSQLQSYDQERQCQKRESLNSWSRETFKHFAEQKAVKLNMILCAITIAMWSPFITASLSHLLLSNSNYFHLLSIGTLIQFKWLAYMSSVVYPVGFLLVDSQLCKATFSQMCCRKR</sequence>
<dbReference type="InterPro" id="IPR017452">
    <property type="entry name" value="GPCR_Rhodpsn_7TM"/>
</dbReference>
<dbReference type="OrthoDB" id="6247761at2759"/>
<keyword evidence="5" id="KW-0297">G-protein coupled receptor</keyword>
<dbReference type="Pfam" id="PF00001">
    <property type="entry name" value="7tm_1"/>
    <property type="match status" value="1"/>
</dbReference>
<feature type="transmembrane region" description="Helical" evidence="9">
    <location>
        <begin position="682"/>
        <end position="698"/>
    </location>
</feature>